<organism evidence="11 12">
    <name type="scientific">Phoenix dactylifera</name>
    <name type="common">Date palm</name>
    <dbReference type="NCBI Taxonomy" id="42345"/>
    <lineage>
        <taxon>Eukaryota</taxon>
        <taxon>Viridiplantae</taxon>
        <taxon>Streptophyta</taxon>
        <taxon>Embryophyta</taxon>
        <taxon>Tracheophyta</taxon>
        <taxon>Spermatophyta</taxon>
        <taxon>Magnoliopsida</taxon>
        <taxon>Liliopsida</taxon>
        <taxon>Arecaceae</taxon>
        <taxon>Coryphoideae</taxon>
        <taxon>Phoeniceae</taxon>
        <taxon>Phoenix</taxon>
    </lineage>
</organism>
<dbReference type="PANTHER" id="PTHR47684">
    <property type="entry name" value="PROTEIN TONSOKU"/>
    <property type="match status" value="1"/>
</dbReference>
<dbReference type="SUPFAM" id="SSF52047">
    <property type="entry name" value="RNI-like"/>
    <property type="match status" value="1"/>
</dbReference>
<evidence type="ECO:0000313" key="12">
    <source>
        <dbReference type="RefSeq" id="XP_038985384.1"/>
    </source>
</evidence>
<keyword evidence="9" id="KW-0175">Coiled coil</keyword>
<dbReference type="KEGG" id="pda:103712587"/>
<name>A0A8B9APY7_PHODC</name>
<dbReference type="GO" id="GO:0072423">
    <property type="term" value="P:response to DNA damage checkpoint signaling"/>
    <property type="evidence" value="ECO:0007669"/>
    <property type="project" value="InterPro"/>
</dbReference>
<keyword evidence="5" id="KW-0156">Chromatin regulator</keyword>
<keyword evidence="4" id="KW-0677">Repeat</keyword>
<dbReference type="Gene3D" id="3.80.10.10">
    <property type="entry name" value="Ribonuclease Inhibitor"/>
    <property type="match status" value="1"/>
</dbReference>
<protein>
    <recommendedName>
        <fullName evidence="7">Protein TONSOKU</fullName>
    </recommendedName>
</protein>
<dbReference type="GeneID" id="103712587"/>
<dbReference type="RefSeq" id="XP_038985384.1">
    <property type="nucleotide sequence ID" value="XM_039129456.1"/>
</dbReference>
<dbReference type="FunFam" id="3.80.10.10:FF:000500">
    <property type="entry name" value="Protein TONSOKU"/>
    <property type="match status" value="1"/>
</dbReference>
<dbReference type="InterPro" id="IPR044227">
    <property type="entry name" value="TONSOKU"/>
</dbReference>
<dbReference type="GO" id="GO:0005654">
    <property type="term" value="C:nucleoplasm"/>
    <property type="evidence" value="ECO:0007669"/>
    <property type="project" value="UniProtKB-SubCell"/>
</dbReference>
<dbReference type="OrthoDB" id="626167at2759"/>
<dbReference type="SMART" id="SM00368">
    <property type="entry name" value="LRR_RI"/>
    <property type="match status" value="5"/>
</dbReference>
<evidence type="ECO:0000256" key="1">
    <source>
        <dbReference type="ARBA" id="ARBA00004642"/>
    </source>
</evidence>
<evidence type="ECO:0000256" key="3">
    <source>
        <dbReference type="ARBA" id="ARBA00022614"/>
    </source>
</evidence>
<dbReference type="PROSITE" id="PS50293">
    <property type="entry name" value="TPR_REGION"/>
    <property type="match status" value="1"/>
</dbReference>
<feature type="region of interest" description="Disordered" evidence="10">
    <location>
        <begin position="641"/>
        <end position="663"/>
    </location>
</feature>
<feature type="coiled-coil region" evidence="9">
    <location>
        <begin position="292"/>
        <end position="322"/>
    </location>
</feature>
<feature type="repeat" description="TPR" evidence="8">
    <location>
        <begin position="249"/>
        <end position="282"/>
    </location>
</feature>
<feature type="compositionally biased region" description="Basic and acidic residues" evidence="10">
    <location>
        <begin position="9"/>
        <end position="22"/>
    </location>
</feature>
<evidence type="ECO:0000256" key="8">
    <source>
        <dbReference type="PROSITE-ProRule" id="PRU00339"/>
    </source>
</evidence>
<evidence type="ECO:0000256" key="9">
    <source>
        <dbReference type="SAM" id="Coils"/>
    </source>
</evidence>
<dbReference type="GO" id="GO:0042393">
    <property type="term" value="F:histone binding"/>
    <property type="evidence" value="ECO:0007669"/>
    <property type="project" value="UniProtKB-ARBA"/>
</dbReference>
<evidence type="ECO:0000256" key="5">
    <source>
        <dbReference type="ARBA" id="ARBA00022853"/>
    </source>
</evidence>
<dbReference type="SMART" id="SM00028">
    <property type="entry name" value="TPR"/>
    <property type="match status" value="5"/>
</dbReference>
<feature type="region of interest" description="Disordered" evidence="10">
    <location>
        <begin position="1"/>
        <end position="22"/>
    </location>
</feature>
<reference evidence="12" key="2">
    <citation type="submission" date="2025-08" db="UniProtKB">
        <authorList>
            <consortium name="RefSeq"/>
        </authorList>
    </citation>
    <scope>IDENTIFICATION</scope>
    <source>
        <tissue evidence="12">Young leaves</tissue>
    </source>
</reference>
<evidence type="ECO:0000313" key="11">
    <source>
        <dbReference type="Proteomes" id="UP000228380"/>
    </source>
</evidence>
<evidence type="ECO:0000256" key="7">
    <source>
        <dbReference type="ARBA" id="ARBA00069409"/>
    </source>
</evidence>
<evidence type="ECO:0000256" key="2">
    <source>
        <dbReference type="ARBA" id="ARBA00010999"/>
    </source>
</evidence>
<dbReference type="Pfam" id="PF13424">
    <property type="entry name" value="TPR_12"/>
    <property type="match status" value="1"/>
</dbReference>
<proteinExistence type="inferred from homology"/>
<reference evidence="11" key="1">
    <citation type="journal article" date="2019" name="Nat. Commun.">
        <title>Genome-wide association mapping of date palm fruit traits.</title>
        <authorList>
            <person name="Hazzouri K.M."/>
            <person name="Gros-Balthazard M."/>
            <person name="Flowers J.M."/>
            <person name="Copetti D."/>
            <person name="Lemansour A."/>
            <person name="Lebrun M."/>
            <person name="Masmoudi K."/>
            <person name="Ferrand S."/>
            <person name="Dhar M.I."/>
            <person name="Fresquez Z.A."/>
            <person name="Rosas U."/>
            <person name="Zhang J."/>
            <person name="Talag J."/>
            <person name="Lee S."/>
            <person name="Kudrna D."/>
            <person name="Powell R.F."/>
            <person name="Leitch I.J."/>
            <person name="Krueger R.R."/>
            <person name="Wing R.A."/>
            <person name="Amiri K.M.A."/>
            <person name="Purugganan M.D."/>
        </authorList>
    </citation>
    <scope>NUCLEOTIDE SEQUENCE [LARGE SCALE GENOMIC DNA]</scope>
    <source>
        <strain evidence="11">cv. Khalas</strain>
    </source>
</reference>
<feature type="compositionally biased region" description="Polar residues" evidence="10">
    <location>
        <begin position="653"/>
        <end position="662"/>
    </location>
</feature>
<keyword evidence="3" id="KW-0433">Leucine-rich repeat</keyword>
<dbReference type="GO" id="GO:0040029">
    <property type="term" value="P:epigenetic regulation of gene expression"/>
    <property type="evidence" value="ECO:0007669"/>
    <property type="project" value="InterPro"/>
</dbReference>
<dbReference type="Pfam" id="PF13176">
    <property type="entry name" value="TPR_7"/>
    <property type="match status" value="1"/>
</dbReference>
<evidence type="ECO:0000256" key="4">
    <source>
        <dbReference type="ARBA" id="ARBA00022737"/>
    </source>
</evidence>
<accession>A0A8B9APY7</accession>
<dbReference type="InterPro" id="IPR011990">
    <property type="entry name" value="TPR-like_helical_dom_sf"/>
</dbReference>
<evidence type="ECO:0000256" key="6">
    <source>
        <dbReference type="ARBA" id="ARBA00023242"/>
    </source>
</evidence>
<keyword evidence="6" id="KW-0539">Nucleus</keyword>
<evidence type="ECO:0000256" key="10">
    <source>
        <dbReference type="SAM" id="MobiDB-lite"/>
    </source>
</evidence>
<dbReference type="PROSITE" id="PS50005">
    <property type="entry name" value="TPR"/>
    <property type="match status" value="1"/>
</dbReference>
<dbReference type="GO" id="GO:0009933">
    <property type="term" value="P:meristem structural organization"/>
    <property type="evidence" value="ECO:0007669"/>
    <property type="project" value="InterPro"/>
</dbReference>
<keyword evidence="8" id="KW-0802">TPR repeat</keyword>
<sequence length="1350" mass="150435">MGRGEEEELRAAKRGYRDAEREGNHEEAARWANVVGDILKRRGEYVEALRWLRLDYDVSVKHLPQKQILPTCQSLGEVYLRLDRFKEALTYQKKHLELAKDSNDLVEQQRASTQLGRTYHEMFLRSENDHHAVRNAKKYFKLAMKLARTLKESSCEKSSLFIKEFIDAHNNIGMLEMDLDNLEDAEKILLQGLKICDDEEVSENDDGRSRLHNNLGSLYIELREWNKAREHIEKDILICKRICHPQGEAKGFINLGELHYRVQKYDEALLCYQKALDIAKCMEDEDTLVGQINQNIRTVKEAAKVLEELKKDEQKLKKLTRTTSEARGTSNERKCLLEQNACLDCLIEKCGMIFAWPKHQEFAKRKKRVASELCDKEKLSDSFLAIGESYQKLRNFGKARKWYMKSWNGYKLIGNLEGQALAKINIGEVLDSSGDWASALEAFEEGYRIAVQGNLPSAQMSALDNMHYSHMIRFDNVEEARKLQHDIRKLKILLEEDALRNRGNDYCSETETESDDVSNDVPDVCASSDINKTPTIRSNLLTSGEESCEDVPLASLIRRSKKSAKIKMSQLDSVGKKAKMSCHLAEASSRDLYKLNDDQQPAGRKRIRVVISDDEADETDEITGSGRKFHKRLVEDVATFQEENHRGEPIGTNEFQDVSHPSASKDVLSASTPIIEESICSFRSKSPMFTADNGTDFGSSSDAGIGIASKSAASGSKFDSGHVPGSLPQRENGSGFNNFNLSEDDNSQFITFKIGDKLVYVDISSCDDGGYLNIEYMKAEVACVYYLQLSEERRAKGLLPVIGHLKCSGKSLDPEETIEGLKHLACGKIWIDVVIDGWVPKRLMKLYIDYCGKLLEAPNMKLLKKLYNLEVSEDEVIVSDCGLQDFSISPFLKAMQGHRTVAVLDISHNLLGNETMEKLQQIFTSSSQKYGGLTLDLHCNRFGPTALFQICECSVMFSRLEVLNLSENRLTDACSSYLATILQNCKALYCLNIEQCSITSRTIQKVADSLHDGSVLSHLSLGKNNPISGNAMVNLLSKLSSLNRFSELSLTGVRLNKTMVNSLCQLAQSSSLSGLFLGRTYIGTDGAVKLTEALSSGPQELVKLDLSYCGLTSHDFTKVCANLAVIGGIIELNLGGNSIGQEVCDALGSILVDPQCSLKFLILNKCHLGLAGIVRIVQALADNDSLEELHLAENSEVCKERTLKYDSMMQGSSTPATQKPDVAEMANAVDAVNAGRTGIEVADSEDEMIKEELPTLSGPDGSCASSCQRNPYGGCQLIQELSEAIALAKQLQLLNLSQNGFSEEAIESLYASWSSSRCEAMARKHVSKDLIHFWVDGKRCCGVKPCCKRD</sequence>
<dbReference type="FunFam" id="1.25.40.10:FF:000961">
    <property type="entry name" value="Protein TONSOKU"/>
    <property type="match status" value="1"/>
</dbReference>
<dbReference type="SUPFAM" id="SSF48452">
    <property type="entry name" value="TPR-like"/>
    <property type="match status" value="3"/>
</dbReference>
<dbReference type="Gene3D" id="1.25.40.10">
    <property type="entry name" value="Tetratricopeptide repeat domain"/>
    <property type="match status" value="2"/>
</dbReference>
<gene>
    <name evidence="12" type="primary">LOC103712587</name>
</gene>
<keyword evidence="11" id="KW-1185">Reference proteome</keyword>
<dbReference type="InterPro" id="IPR019734">
    <property type="entry name" value="TPR_rpt"/>
</dbReference>
<comment type="subcellular location">
    <subcellularLocation>
        <location evidence="1">Nucleus</location>
        <location evidence="1">Nucleoplasm</location>
    </subcellularLocation>
</comment>
<dbReference type="PANTHER" id="PTHR47684:SF1">
    <property type="entry name" value="PROTEIN TONSOKU"/>
    <property type="match status" value="1"/>
</dbReference>
<comment type="similarity">
    <text evidence="2">Belongs to the Tonsoku family.</text>
</comment>
<dbReference type="InterPro" id="IPR032675">
    <property type="entry name" value="LRR_dom_sf"/>
</dbReference>
<dbReference type="Proteomes" id="UP000228380">
    <property type="component" value="Chromosome 8"/>
</dbReference>